<feature type="compositionally biased region" description="Basic and acidic residues" evidence="1">
    <location>
        <begin position="31"/>
        <end position="41"/>
    </location>
</feature>
<feature type="region of interest" description="Disordered" evidence="1">
    <location>
        <begin position="614"/>
        <end position="633"/>
    </location>
</feature>
<dbReference type="Proteomes" id="UP000268535">
    <property type="component" value="Unassembled WGS sequence"/>
</dbReference>
<reference evidence="3" key="2">
    <citation type="submission" date="2018-04" db="EMBL/GenBank/DDBJ databases">
        <title>Leveraging single-cell genomics to expand the Fungal Tree of Life.</title>
        <authorList>
            <consortium name="DOE Joint Genome Institute"/>
            <person name="Ahrendt S.R."/>
            <person name="Quandt C.A."/>
            <person name="Ciobanu D."/>
            <person name="Clum A."/>
            <person name="Salamov A."/>
            <person name="Andreopoulos B."/>
            <person name="Cheng J.-F."/>
            <person name="Woyke T."/>
            <person name="Pelin A."/>
            <person name="Henrissat B."/>
            <person name="Benny G.L."/>
            <person name="Smith M.E."/>
            <person name="James T.Y."/>
            <person name="Grigoriev I.V."/>
        </authorList>
    </citation>
    <scope>NUCLEOTIDE SEQUENCE</scope>
    <source>
        <strain evidence="3">ATCC 52028</strain>
    </source>
</reference>
<dbReference type="Proteomes" id="UP000274922">
    <property type="component" value="Unassembled WGS sequence"/>
</dbReference>
<reference evidence="4 5" key="1">
    <citation type="journal article" date="2018" name="Nat. Microbiol.">
        <title>Leveraging single-cell genomics to expand the fungal tree of life.</title>
        <authorList>
            <person name="Ahrendt S.R."/>
            <person name="Quandt C.A."/>
            <person name="Ciobanu D."/>
            <person name="Clum A."/>
            <person name="Salamov A."/>
            <person name="Andreopoulos B."/>
            <person name="Cheng J.F."/>
            <person name="Woyke T."/>
            <person name="Pelin A."/>
            <person name="Henrissat B."/>
            <person name="Reynolds N.K."/>
            <person name="Benny G.L."/>
            <person name="Smith M.E."/>
            <person name="James T.Y."/>
            <person name="Grigoriev I.V."/>
        </authorList>
    </citation>
    <scope>NUCLEOTIDE SEQUENCE [LARGE SCALE GENOMIC DNA]</scope>
    <source>
        <strain evidence="4 5">ATCC 52028</strain>
    </source>
</reference>
<dbReference type="EMBL" id="ML014315">
    <property type="protein sequence ID" value="RKO99142.1"/>
    <property type="molecule type" value="Genomic_DNA"/>
</dbReference>
<feature type="region of interest" description="Disordered" evidence="1">
    <location>
        <begin position="839"/>
        <end position="885"/>
    </location>
</feature>
<dbReference type="AlphaFoldDB" id="A0A4P9WY01"/>
<feature type="compositionally biased region" description="Low complexity" evidence="1">
    <location>
        <begin position="848"/>
        <end position="858"/>
    </location>
</feature>
<evidence type="ECO:0000313" key="3">
    <source>
        <dbReference type="EMBL" id="RKO99142.1"/>
    </source>
</evidence>
<proteinExistence type="predicted"/>
<keyword evidence="5" id="KW-1185">Reference proteome</keyword>
<feature type="compositionally biased region" description="Acidic residues" evidence="1">
    <location>
        <begin position="440"/>
        <end position="459"/>
    </location>
</feature>
<evidence type="ECO:0000313" key="5">
    <source>
        <dbReference type="Proteomes" id="UP000274922"/>
    </source>
</evidence>
<feature type="region of interest" description="Disordered" evidence="1">
    <location>
        <begin position="431"/>
        <end position="472"/>
    </location>
</feature>
<protein>
    <submittedName>
        <fullName evidence="2">Uncharacterized protein</fullName>
    </submittedName>
</protein>
<feature type="compositionally biased region" description="Low complexity" evidence="1">
    <location>
        <begin position="351"/>
        <end position="360"/>
    </location>
</feature>
<sequence length="885" mass="96701">MVDSNPRQRKGSKAKKEAPPESTSPSSDSEDGQRRDRRVPSADKSISNPQLQRISAEVGAGEESTLTLTPWRAILLALLVALAAWQIHFAHVDTGLVPHVRSGLERLVSWPSAWVNPSSGPVGRPSASLDEGSRTWRQPPSASVLRLSEYQVDFLAYLASLATPAVDSETDLDDLARAPRPFVRPPHVSEADVRAFAAGQRPRERSQDGIGPLEQAFYASLDRIAHGNATSREAFWTRPTTNITRLIEEFAQTPEFAAAAIAQRDRDREDAFLNFVGIEAITRMTPADIDAQLERFEIVERIRLEIAAEGESAYSEFAGASDRDLLVWYEAGLAAEKIDEAAPEDVPAGNATTTTATAATSHVSSRPTFNEEERQLIASIRREIALEGGESVSEFQGADDAQLLQWYRQGEILEEQEAQSMRVGRAEVVDGTTLMPSDVSSEDDMAEGETTETSADDNDATGSTDDVAGVQDSADVTDAADDLDDAQHMTAEALRRIIASENADDEFKDMADDELIEVFREGLAVERQIIATARAKLAAQGRWTSSQLDRLTDEQLLAWHDSGYAGGWPIVPRTHEAVPRAPSLTSRRNGPLAGEAYSGGEFRETAVIDEIHQTDPDSSPVQAATSPRFRDAGEDEELRLMSELRRDIANEGDSALASLSDEQLMAYYAQGKDEEQRLIQDIRAEMASDPTAYAELRNLSDEELLQWYDRGVEEERQLVRQIRLEIAASGQEEQYAQLSDEALIEAYDRGEAFVRREADTVVGSIRAAIAEAGEEPAFDVLSDDDLLEGHARGLTHDQTLIAKLRSESDLVDDDEILHMMAHWTDAELLLQFKARSLTTTRDEASPTGDSGVSSAGEGESADSDAIEDASAEDASAADMAEDSAD</sequence>
<dbReference type="EMBL" id="ML009222">
    <property type="protein sequence ID" value="RKO97582.1"/>
    <property type="molecule type" value="Genomic_DNA"/>
</dbReference>
<feature type="compositionally biased region" description="Acidic residues" evidence="1">
    <location>
        <begin position="859"/>
        <end position="871"/>
    </location>
</feature>
<organism evidence="2 4">
    <name type="scientific">Caulochytrium protostelioides</name>
    <dbReference type="NCBI Taxonomy" id="1555241"/>
    <lineage>
        <taxon>Eukaryota</taxon>
        <taxon>Fungi</taxon>
        <taxon>Fungi incertae sedis</taxon>
        <taxon>Chytridiomycota</taxon>
        <taxon>Chytridiomycota incertae sedis</taxon>
        <taxon>Chytridiomycetes</taxon>
        <taxon>Caulochytriales</taxon>
        <taxon>Caulochytriaceae</taxon>
        <taxon>Caulochytrium</taxon>
    </lineage>
</organism>
<feature type="region of interest" description="Disordered" evidence="1">
    <location>
        <begin position="344"/>
        <end position="370"/>
    </location>
</feature>
<reference evidence="2" key="3">
    <citation type="submission" date="2018-08" db="EMBL/GenBank/DDBJ databases">
        <title>Leveraging single-cell genomics to expand the Fungal Tree of Life.</title>
        <authorList>
            <consortium name="DOE Joint Genome Institute"/>
            <person name="Ahrendt S.R."/>
            <person name="Quandt C.A."/>
            <person name="Ciobanu D."/>
            <person name="Clum A."/>
            <person name="Salamov A."/>
            <person name="Andreopoulos B."/>
            <person name="Cheng J.-F."/>
            <person name="Woyke T."/>
            <person name="Pelin A."/>
            <person name="Henrissat B."/>
            <person name="Reynolds N."/>
            <person name="Benny G.L."/>
            <person name="Smith M.E."/>
            <person name="James T.Y."/>
            <person name="Grigoriev I.V."/>
        </authorList>
    </citation>
    <scope>NUCLEOTIDE SEQUENCE</scope>
    <source>
        <strain evidence="2">ATCC 52028</strain>
    </source>
</reference>
<evidence type="ECO:0000313" key="4">
    <source>
        <dbReference type="Proteomes" id="UP000268535"/>
    </source>
</evidence>
<feature type="compositionally biased region" description="Polar residues" evidence="1">
    <location>
        <begin position="44"/>
        <end position="53"/>
    </location>
</feature>
<feature type="region of interest" description="Disordered" evidence="1">
    <location>
        <begin position="1"/>
        <end position="54"/>
    </location>
</feature>
<evidence type="ECO:0000313" key="2">
    <source>
        <dbReference type="EMBL" id="RKO97582.1"/>
    </source>
</evidence>
<evidence type="ECO:0000256" key="1">
    <source>
        <dbReference type="SAM" id="MobiDB-lite"/>
    </source>
</evidence>
<name>A0A4P9WY01_9FUNG</name>
<feature type="compositionally biased region" description="Polar residues" evidence="1">
    <location>
        <begin position="616"/>
        <end position="625"/>
    </location>
</feature>
<accession>A0A4P9WY01</accession>
<gene>
    <name evidence="2" type="ORF">CAUPRSCDRAFT_10753</name>
    <name evidence="3" type="ORF">CXG81DRAFT_20735</name>
</gene>